<dbReference type="InterPro" id="IPR022742">
    <property type="entry name" value="Hydrolase_4"/>
</dbReference>
<dbReference type="PANTHER" id="PTHR43689">
    <property type="entry name" value="HYDROLASE"/>
    <property type="match status" value="1"/>
</dbReference>
<dbReference type="InterPro" id="IPR029058">
    <property type="entry name" value="AB_hydrolase_fold"/>
</dbReference>
<proteinExistence type="predicted"/>
<comment type="caution">
    <text evidence="2">The sequence shown here is derived from an EMBL/GenBank/DDBJ whole genome shotgun (WGS) entry which is preliminary data.</text>
</comment>
<dbReference type="PRINTS" id="PR00412">
    <property type="entry name" value="EPOXHYDRLASE"/>
</dbReference>
<dbReference type="InterPro" id="IPR000073">
    <property type="entry name" value="AB_hydrolase_1"/>
</dbReference>
<dbReference type="InterPro" id="IPR000639">
    <property type="entry name" value="Epox_hydrolase-like"/>
</dbReference>
<gene>
    <name evidence="2" type="ORF">A2561_04195</name>
</gene>
<dbReference type="Gene3D" id="3.40.50.1820">
    <property type="entry name" value="alpha/beta hydrolase"/>
    <property type="match status" value="1"/>
</dbReference>
<dbReference type="Proteomes" id="UP000178935">
    <property type="component" value="Unassembled WGS sequence"/>
</dbReference>
<feature type="domain" description="Serine aminopeptidase S33" evidence="1">
    <location>
        <begin position="3"/>
        <end position="227"/>
    </location>
</feature>
<reference evidence="2 3" key="1">
    <citation type="journal article" date="2016" name="Nat. Commun.">
        <title>Thousands of microbial genomes shed light on interconnected biogeochemical processes in an aquifer system.</title>
        <authorList>
            <person name="Anantharaman K."/>
            <person name="Brown C.T."/>
            <person name="Hug L.A."/>
            <person name="Sharon I."/>
            <person name="Castelle C.J."/>
            <person name="Probst A.J."/>
            <person name="Thomas B.C."/>
            <person name="Singh A."/>
            <person name="Wilkins M.J."/>
            <person name="Karaoz U."/>
            <person name="Brodie E.L."/>
            <person name="Williams K.H."/>
            <person name="Hubbard S.S."/>
            <person name="Banfield J.F."/>
        </authorList>
    </citation>
    <scope>NUCLEOTIDE SEQUENCE [LARGE SCALE GENOMIC DNA]</scope>
</reference>
<protein>
    <recommendedName>
        <fullName evidence="1">Serine aminopeptidase S33 domain-containing protein</fullName>
    </recommendedName>
</protein>
<organism evidence="2 3">
    <name type="scientific">Candidatus Staskawiczbacteria bacterium RIFOXYD1_FULL_32_13</name>
    <dbReference type="NCBI Taxonomy" id="1802234"/>
    <lineage>
        <taxon>Bacteria</taxon>
        <taxon>Candidatus Staskawicziibacteriota</taxon>
    </lineage>
</organism>
<evidence type="ECO:0000313" key="2">
    <source>
        <dbReference type="EMBL" id="OGZ87438.1"/>
    </source>
</evidence>
<dbReference type="Pfam" id="PF12146">
    <property type="entry name" value="Hydrolase_4"/>
    <property type="match status" value="1"/>
</dbReference>
<evidence type="ECO:0000259" key="1">
    <source>
        <dbReference type="Pfam" id="PF12146"/>
    </source>
</evidence>
<dbReference type="GO" id="GO:0003824">
    <property type="term" value="F:catalytic activity"/>
    <property type="evidence" value="ECO:0007669"/>
    <property type="project" value="InterPro"/>
</dbReference>
<dbReference type="AlphaFoldDB" id="A0A1G2JMG1"/>
<evidence type="ECO:0000313" key="3">
    <source>
        <dbReference type="Proteomes" id="UP000178935"/>
    </source>
</evidence>
<dbReference type="PANTHER" id="PTHR43689:SF8">
    <property type="entry name" value="ALPHA_BETA-HYDROLASES SUPERFAMILY PROTEIN"/>
    <property type="match status" value="1"/>
</dbReference>
<name>A0A1G2JMG1_9BACT</name>
<dbReference type="SUPFAM" id="SSF53474">
    <property type="entry name" value="alpha/beta-Hydrolases"/>
    <property type="match status" value="1"/>
</dbReference>
<dbReference type="EMBL" id="MHPU01000043">
    <property type="protein sequence ID" value="OGZ87438.1"/>
    <property type="molecule type" value="Genomic_DNA"/>
</dbReference>
<accession>A0A1G2JMG1</accession>
<sequence>MKTLIILHGWQSSGARWQKVKEIIENKGIRVFAPNIPGFKNGNELKEPWNLDNYIKWFSDFVMQQKLEYPEIEDGFYLLGHSFGGRMTIKIASKKIFKLNGVILVSAAGIKRNQAIHSEIIGLAAKLVRAFNLGDRPVSRNVYNFLRVFFYRYIIRKTDYLNAKGILNDTIKNILAEDLKQRLSDIQEPTKIIWGDKDKITPLRDANLMKEKIKNSELEVLEGVGHMPYMHCPEKLAELIIEFINK</sequence>
<dbReference type="PRINTS" id="PR00111">
    <property type="entry name" value="ABHYDROLASE"/>
</dbReference>